<keyword evidence="2" id="KW-1185">Reference proteome</keyword>
<dbReference type="SUPFAM" id="SSF57184">
    <property type="entry name" value="Growth factor receptor domain"/>
    <property type="match status" value="1"/>
</dbReference>
<protein>
    <recommendedName>
        <fullName evidence="3">Tyrosine kinase</fullName>
    </recommendedName>
</protein>
<dbReference type="InterPro" id="IPR009030">
    <property type="entry name" value="Growth_fac_rcpt_cys_sf"/>
</dbReference>
<organism evidence="1 2">
    <name type="scientific">Entamoeba nuttalli</name>
    <dbReference type="NCBI Taxonomy" id="412467"/>
    <lineage>
        <taxon>Eukaryota</taxon>
        <taxon>Amoebozoa</taxon>
        <taxon>Evosea</taxon>
        <taxon>Archamoebae</taxon>
        <taxon>Mastigamoebida</taxon>
        <taxon>Entamoebidae</taxon>
        <taxon>Entamoeba</taxon>
    </lineage>
</organism>
<comment type="caution">
    <text evidence="1">The sequence shown here is derived from an EMBL/GenBank/DDBJ whole genome shotgun (WGS) entry which is preliminary data.</text>
</comment>
<evidence type="ECO:0008006" key="3">
    <source>
        <dbReference type="Google" id="ProtNLM"/>
    </source>
</evidence>
<accession>A0ABQ0DL48</accession>
<gene>
    <name evidence="1" type="ORF">ENUP19_0147G0002</name>
</gene>
<reference evidence="1 2" key="1">
    <citation type="journal article" date="2019" name="PLoS Negl. Trop. Dis.">
        <title>Whole genome sequencing of Entamoeba nuttalli reveals mammalian host-related molecular signatures and a novel octapeptide-repeat surface protein.</title>
        <authorList>
            <person name="Tanaka M."/>
            <person name="Makiuchi T."/>
            <person name="Komiyama T."/>
            <person name="Shiina T."/>
            <person name="Osaki K."/>
            <person name="Tachibana H."/>
        </authorList>
    </citation>
    <scope>NUCLEOTIDE SEQUENCE [LARGE SCALE GENOMIC DNA]</scope>
    <source>
        <strain evidence="1 2">P19-061405</strain>
    </source>
</reference>
<evidence type="ECO:0000313" key="2">
    <source>
        <dbReference type="Proteomes" id="UP001628156"/>
    </source>
</evidence>
<name>A0ABQ0DL48_9EUKA</name>
<evidence type="ECO:0000313" key="1">
    <source>
        <dbReference type="EMBL" id="GAB1223458.1"/>
    </source>
</evidence>
<dbReference type="EMBL" id="BAAFRS010000147">
    <property type="protein sequence ID" value="GAB1223458.1"/>
    <property type="molecule type" value="Genomic_DNA"/>
</dbReference>
<sequence>MEQLEFQIIVLIQDWCFGSPSNTFKAGSVLINLRQNVFDTIHEHTFKNIDTNFALRLVRNSYSFKYIRFIFEHGSSPTRIYGDVDTLVISGSDTPYFNYHLLIQRTYFSSQYRIWYLISSYGEVCRIVSEHYFVQMCSGMVRYFSNVHVHSTKNDEDDFNSFIVTTTVSLLSSYSYFISLSTNNYIIRNNYNPSKTHTVYTYPNQWLKYESTNQTTLNIYRKKEPYQRIEFTLTIGKSNEGTVTIIKEVEDSDKSISTVIISSSKPLSILDKIKFSATTSSMKRQIMIIGIGGITFSNGKNDYHCDTMIYNENMTECIHCEKGYYLNSMKEWQVITTKLVFHCIECEYGYYLNLNTRLCTKPKNICKFGNESHCYQCEEGYVKENGECKRMNNCTKSERNYCLKCSNDTLRVRKLAKK</sequence>
<dbReference type="Proteomes" id="UP001628156">
    <property type="component" value="Unassembled WGS sequence"/>
</dbReference>
<proteinExistence type="predicted"/>